<evidence type="ECO:0000256" key="1">
    <source>
        <dbReference type="SAM" id="MobiDB-lite"/>
    </source>
</evidence>
<dbReference type="eggNOG" id="ENOG502SNJ6">
    <property type="taxonomic scope" value="Eukaryota"/>
</dbReference>
<name>G0QMU5_ICHMU</name>
<dbReference type="InParanoid" id="G0QMU5"/>
<dbReference type="OMA" id="QTKHKPA"/>
<protein>
    <submittedName>
        <fullName evidence="2">Uncharacterized protein</fullName>
    </submittedName>
</protein>
<gene>
    <name evidence="2" type="ORF">IMG5_051960</name>
</gene>
<organism evidence="2 3">
    <name type="scientific">Ichthyophthirius multifiliis</name>
    <name type="common">White spot disease agent</name>
    <name type="synonym">Ich</name>
    <dbReference type="NCBI Taxonomy" id="5932"/>
    <lineage>
        <taxon>Eukaryota</taxon>
        <taxon>Sar</taxon>
        <taxon>Alveolata</taxon>
        <taxon>Ciliophora</taxon>
        <taxon>Intramacronucleata</taxon>
        <taxon>Oligohymenophorea</taxon>
        <taxon>Hymenostomatida</taxon>
        <taxon>Ophryoglenina</taxon>
        <taxon>Ichthyophthirius</taxon>
    </lineage>
</organism>
<dbReference type="Proteomes" id="UP000008983">
    <property type="component" value="Unassembled WGS sequence"/>
</dbReference>
<feature type="region of interest" description="Disordered" evidence="1">
    <location>
        <begin position="89"/>
        <end position="110"/>
    </location>
</feature>
<dbReference type="EMBL" id="GL983438">
    <property type="protein sequence ID" value="EGR33455.1"/>
    <property type="molecule type" value="Genomic_DNA"/>
</dbReference>
<reference evidence="2 3" key="1">
    <citation type="submission" date="2011-07" db="EMBL/GenBank/DDBJ databases">
        <authorList>
            <person name="Coyne R."/>
            <person name="Brami D."/>
            <person name="Johnson J."/>
            <person name="Hostetler J."/>
            <person name="Hannick L."/>
            <person name="Clark T."/>
            <person name="Cassidy-Hanley D."/>
            <person name="Inman J."/>
        </authorList>
    </citation>
    <scope>NUCLEOTIDE SEQUENCE [LARGE SCALE GENOMIC DNA]</scope>
    <source>
        <strain evidence="2 3">G5</strain>
    </source>
</reference>
<dbReference type="GeneID" id="14909638"/>
<dbReference type="AlphaFoldDB" id="G0QMU5"/>
<sequence>MSLNQQYIKKNLKQDRESIVFTSEDSFYSDNSFNQSLENDNNNDFKNTLFHLKEQMNQFFQVNPELQDHIKYDNIQNQMKNEIKHIQSTNTNQQNLNDQEKKQKEKELKNKSQLWSKLSNTIIRNSRFQQKIPSLDTLNHRLNVYHQNIEKIDYLEVLQNEISKQSQKQNKEKGQEKNFLLQQNYTGYNKTKSNYNQNKDSFTEEEQQFDLNREVKYYSYKKKMEVLISNSLYQQNIQLVDQQYQSKKSIIYKLNNNNKNIIDIQNNNNNNLNHNNDIILKLKQQFQTKIGKQLLIAVQQSKGDKEQFKKIAQNILKEYDKNKQNILKNNKFPPNIPKFIQEENRALNQLLPDFSNLLSTQNNKIDPFELIKDYQPETNSQEYQQMQLIEKLSNGKIITQWKYQINN</sequence>
<dbReference type="RefSeq" id="XP_004037441.1">
    <property type="nucleotide sequence ID" value="XM_004037393.1"/>
</dbReference>
<feature type="compositionally biased region" description="Basic and acidic residues" evidence="1">
    <location>
        <begin position="98"/>
        <end position="110"/>
    </location>
</feature>
<evidence type="ECO:0000313" key="3">
    <source>
        <dbReference type="Proteomes" id="UP000008983"/>
    </source>
</evidence>
<proteinExistence type="predicted"/>
<evidence type="ECO:0000313" key="2">
    <source>
        <dbReference type="EMBL" id="EGR33455.1"/>
    </source>
</evidence>
<accession>G0QMU5</accession>
<dbReference type="OrthoDB" id="303947at2759"/>
<keyword evidence="3" id="KW-1185">Reference proteome</keyword>